<evidence type="ECO:0000313" key="1">
    <source>
        <dbReference type="EMBL" id="GGB19913.1"/>
    </source>
</evidence>
<gene>
    <name evidence="1" type="ORF">GCM10007414_36640</name>
</gene>
<sequence>MAERQVKLAAEYQEATARWVKDFVVEYNICPFAKRELERGSIYYQVVMGTQPEALLQSLLLECLRLDEHAEIETSLVILPELEDFEDYLDVLDWAEQLLQQQGYEGVYQLASFHPNYCFAGASPNDVSNYTNRAPYATLHLIREQTISRLTALHPDPESIPERNIALTEKLGISSLKQLLAACKG</sequence>
<protein>
    <submittedName>
        <fullName evidence="1">DUF1415 domain-containing protein</fullName>
    </submittedName>
</protein>
<dbReference type="Pfam" id="PF07209">
    <property type="entry name" value="DUF1415"/>
    <property type="match status" value="1"/>
</dbReference>
<keyword evidence="2" id="KW-1185">Reference proteome</keyword>
<dbReference type="InterPro" id="IPR009858">
    <property type="entry name" value="DUF1415"/>
</dbReference>
<dbReference type="RefSeq" id="WP_055732497.1">
    <property type="nucleotide sequence ID" value="NZ_BMDY01000032.1"/>
</dbReference>
<accession>A0ABQ1I6U3</accession>
<reference evidence="2" key="1">
    <citation type="journal article" date="2019" name="Int. J. Syst. Evol. Microbiol.">
        <title>The Global Catalogue of Microorganisms (GCM) 10K type strain sequencing project: providing services to taxonomists for standard genome sequencing and annotation.</title>
        <authorList>
            <consortium name="The Broad Institute Genomics Platform"/>
            <consortium name="The Broad Institute Genome Sequencing Center for Infectious Disease"/>
            <person name="Wu L."/>
            <person name="Ma J."/>
        </authorList>
    </citation>
    <scope>NUCLEOTIDE SEQUENCE [LARGE SCALE GENOMIC DNA]</scope>
    <source>
        <strain evidence="2">CGMCC 1.10131</strain>
    </source>
</reference>
<comment type="caution">
    <text evidence="1">The sequence shown here is derived from an EMBL/GenBank/DDBJ whole genome shotgun (WGS) entry which is preliminary data.</text>
</comment>
<dbReference type="Proteomes" id="UP000651977">
    <property type="component" value="Unassembled WGS sequence"/>
</dbReference>
<dbReference type="EMBL" id="BMDY01000032">
    <property type="protein sequence ID" value="GGB19913.1"/>
    <property type="molecule type" value="Genomic_DNA"/>
</dbReference>
<proteinExistence type="predicted"/>
<name>A0ABQ1I6U3_9ALTE</name>
<evidence type="ECO:0000313" key="2">
    <source>
        <dbReference type="Proteomes" id="UP000651977"/>
    </source>
</evidence>
<organism evidence="1 2">
    <name type="scientific">Agarivorans gilvus</name>
    <dbReference type="NCBI Taxonomy" id="680279"/>
    <lineage>
        <taxon>Bacteria</taxon>
        <taxon>Pseudomonadati</taxon>
        <taxon>Pseudomonadota</taxon>
        <taxon>Gammaproteobacteria</taxon>
        <taxon>Alteromonadales</taxon>
        <taxon>Alteromonadaceae</taxon>
        <taxon>Agarivorans</taxon>
    </lineage>
</organism>